<dbReference type="SUPFAM" id="SSF52467">
    <property type="entry name" value="DHS-like NAD/FAD-binding domain"/>
    <property type="match status" value="1"/>
</dbReference>
<dbReference type="GO" id="GO:0003984">
    <property type="term" value="F:acetolactate synthase activity"/>
    <property type="evidence" value="ECO:0007669"/>
    <property type="project" value="TreeGrafter"/>
</dbReference>
<dbReference type="PROSITE" id="PS00187">
    <property type="entry name" value="TPP_ENZYMES"/>
    <property type="match status" value="1"/>
</dbReference>
<dbReference type="InterPro" id="IPR045229">
    <property type="entry name" value="TPP_enz"/>
</dbReference>
<gene>
    <name evidence="8" type="ORF">DWG24_17550</name>
</gene>
<feature type="domain" description="Thiamine pyrophosphate enzyme central" evidence="5">
    <location>
        <begin position="194"/>
        <end position="323"/>
    </location>
</feature>
<evidence type="ECO:0000313" key="8">
    <source>
        <dbReference type="EMBL" id="QIZ52420.1"/>
    </source>
</evidence>
<dbReference type="GO" id="GO:0005948">
    <property type="term" value="C:acetolactate synthase complex"/>
    <property type="evidence" value="ECO:0007669"/>
    <property type="project" value="TreeGrafter"/>
</dbReference>
<dbReference type="PANTHER" id="PTHR18968:SF13">
    <property type="entry name" value="ACETOLACTATE SYNTHASE CATALYTIC SUBUNIT, MITOCHONDRIAL"/>
    <property type="match status" value="1"/>
</dbReference>
<feature type="domain" description="Thiamine pyrophosphate enzyme N-terminal TPP-binding" evidence="7">
    <location>
        <begin position="1"/>
        <end position="122"/>
    </location>
</feature>
<dbReference type="GO" id="GO:0000287">
    <property type="term" value="F:magnesium ion binding"/>
    <property type="evidence" value="ECO:0007669"/>
    <property type="project" value="InterPro"/>
</dbReference>
<dbReference type="InterPro" id="IPR012000">
    <property type="entry name" value="Thiamin_PyroP_enz_cen_dom"/>
</dbReference>
<dbReference type="Gene3D" id="3.40.50.1220">
    <property type="entry name" value="TPP-binding domain"/>
    <property type="match status" value="1"/>
</dbReference>
<comment type="cofactor">
    <cofactor evidence="1">
        <name>thiamine diphosphate</name>
        <dbReference type="ChEBI" id="CHEBI:58937"/>
    </cofactor>
</comment>
<organism evidence="8 9">
    <name type="scientific">Dickeya zeae</name>
    <dbReference type="NCBI Taxonomy" id="204042"/>
    <lineage>
        <taxon>Bacteria</taxon>
        <taxon>Pseudomonadati</taxon>
        <taxon>Pseudomonadota</taxon>
        <taxon>Gammaproteobacteria</taxon>
        <taxon>Enterobacterales</taxon>
        <taxon>Pectobacteriaceae</taxon>
        <taxon>Dickeya</taxon>
    </lineage>
</organism>
<name>A0AAE6Z2V8_9GAMM</name>
<dbReference type="EMBL" id="CP033622">
    <property type="protein sequence ID" value="QIZ52420.1"/>
    <property type="molecule type" value="Genomic_DNA"/>
</dbReference>
<evidence type="ECO:0000256" key="3">
    <source>
        <dbReference type="ARBA" id="ARBA00023052"/>
    </source>
</evidence>
<dbReference type="GO" id="GO:0030976">
    <property type="term" value="F:thiamine pyrophosphate binding"/>
    <property type="evidence" value="ECO:0007669"/>
    <property type="project" value="InterPro"/>
</dbReference>
<dbReference type="InterPro" id="IPR011766">
    <property type="entry name" value="TPP_enzyme_TPP-bd"/>
</dbReference>
<evidence type="ECO:0000256" key="4">
    <source>
        <dbReference type="RuleBase" id="RU362132"/>
    </source>
</evidence>
<reference evidence="8 9" key="1">
    <citation type="submission" date="2018-11" db="EMBL/GenBank/DDBJ databases">
        <title>Complete genome sequence of Dickeya zeae strain CE1 infecting Canna edulis Ker-Gawl. in China.</title>
        <authorList>
            <person name="Zhang J."/>
            <person name="Lin B."/>
            <person name="Shen H."/>
            <person name="Jiang S."/>
            <person name="Pu X."/>
            <person name="Sun D."/>
        </authorList>
    </citation>
    <scope>NUCLEOTIDE SEQUENCE [LARGE SCALE GENOMIC DNA]</scope>
    <source>
        <strain evidence="8 9">CE1</strain>
    </source>
</reference>
<dbReference type="InterPro" id="IPR029035">
    <property type="entry name" value="DHS-like_NAD/FAD-binding_dom"/>
</dbReference>
<feature type="domain" description="Thiamine pyrophosphate enzyme TPP-binding" evidence="6">
    <location>
        <begin position="383"/>
        <end position="532"/>
    </location>
</feature>
<accession>A0AAE6Z2V8</accession>
<dbReference type="InterPro" id="IPR000399">
    <property type="entry name" value="TPP-bd_CS"/>
</dbReference>
<dbReference type="InterPro" id="IPR012001">
    <property type="entry name" value="Thiamin_PyroP_enz_TPP-bd_dom"/>
</dbReference>
<dbReference type="FunFam" id="3.40.50.970:FF:000007">
    <property type="entry name" value="Acetolactate synthase"/>
    <property type="match status" value="1"/>
</dbReference>
<sequence>MNVAAYIAKFLVDKHVRHVFGYQGGAILKLLDEMVATGQIQYIQNYHEQASALAADAYARVTDTIGVALATSGPGATNLITGIANAQFDSIPTLFITGQDYLSNVRANNQARQNGFQDLDVVKVVQSITKYSVMLDDPLRVRYELEKAYWYATSGRPGAVLLDVPIDIQFKEIEPEQLEGFVPDSEPEYDTDFEKIIPYLQNSNRPVILVGGGVRISKAVEEVREFIKLSHFPVISTVNGLDVVEGIYGFAGLHGHTHANLAMQNADLIIALGVRFGQRQVGKIPAQYTKAKVIHVDIDKNELKRIFHDEIAIQSDIKSFMKLLNVAVSSLNFPHFNDWHEQIQKWLDKYKENTCLTKSGIEPVKFIERLIAQCPQNTIFTNDVGQNQMWVSQAFRVKNGQRLLNSCGHGTMGYSLPASIGAKVAHPDKTVICFTGDGGLQMNLQELVFVGHKKMGIKCVVFNNRSLGMMREVQERYYNSHYYGNNENEFTCVNLKKLADTCDINYCCVNSLEDVDSLGGVLNDDTPYIVEVCLSRETMLSNRYDEADIFKNEAL</sequence>
<dbReference type="SUPFAM" id="SSF52518">
    <property type="entry name" value="Thiamin diphosphate-binding fold (THDP-binding)"/>
    <property type="match status" value="2"/>
</dbReference>
<evidence type="ECO:0000259" key="7">
    <source>
        <dbReference type="Pfam" id="PF02776"/>
    </source>
</evidence>
<comment type="similarity">
    <text evidence="2 4">Belongs to the TPP enzyme family.</text>
</comment>
<dbReference type="GO" id="GO:0009099">
    <property type="term" value="P:L-valine biosynthetic process"/>
    <property type="evidence" value="ECO:0007669"/>
    <property type="project" value="TreeGrafter"/>
</dbReference>
<dbReference type="Pfam" id="PF02776">
    <property type="entry name" value="TPP_enzyme_N"/>
    <property type="match status" value="1"/>
</dbReference>
<dbReference type="Pfam" id="PF02775">
    <property type="entry name" value="TPP_enzyme_C"/>
    <property type="match status" value="1"/>
</dbReference>
<dbReference type="InterPro" id="IPR029061">
    <property type="entry name" value="THDP-binding"/>
</dbReference>
<dbReference type="Gene3D" id="3.40.50.970">
    <property type="match status" value="2"/>
</dbReference>
<dbReference type="CDD" id="cd07035">
    <property type="entry name" value="TPP_PYR_POX_like"/>
    <property type="match status" value="1"/>
</dbReference>
<evidence type="ECO:0000259" key="5">
    <source>
        <dbReference type="Pfam" id="PF00205"/>
    </source>
</evidence>
<protein>
    <submittedName>
        <fullName evidence="8">Thiamine pyrophosphate-binding protein</fullName>
    </submittedName>
</protein>
<dbReference type="RefSeq" id="WP_168363456.1">
    <property type="nucleotide sequence ID" value="NZ_CP033622.1"/>
</dbReference>
<evidence type="ECO:0000256" key="2">
    <source>
        <dbReference type="ARBA" id="ARBA00007812"/>
    </source>
</evidence>
<dbReference type="PANTHER" id="PTHR18968">
    <property type="entry name" value="THIAMINE PYROPHOSPHATE ENZYMES"/>
    <property type="match status" value="1"/>
</dbReference>
<dbReference type="GO" id="GO:0050660">
    <property type="term" value="F:flavin adenine dinucleotide binding"/>
    <property type="evidence" value="ECO:0007669"/>
    <property type="project" value="TreeGrafter"/>
</dbReference>
<keyword evidence="3 4" id="KW-0786">Thiamine pyrophosphate</keyword>
<proteinExistence type="inferred from homology"/>
<evidence type="ECO:0000313" key="9">
    <source>
        <dbReference type="Proteomes" id="UP000500801"/>
    </source>
</evidence>
<dbReference type="AlphaFoldDB" id="A0AAE6Z2V8"/>
<evidence type="ECO:0000256" key="1">
    <source>
        <dbReference type="ARBA" id="ARBA00001964"/>
    </source>
</evidence>
<evidence type="ECO:0000259" key="6">
    <source>
        <dbReference type="Pfam" id="PF02775"/>
    </source>
</evidence>
<dbReference type="Pfam" id="PF00205">
    <property type="entry name" value="TPP_enzyme_M"/>
    <property type="match status" value="1"/>
</dbReference>
<dbReference type="GO" id="GO:0009097">
    <property type="term" value="P:isoleucine biosynthetic process"/>
    <property type="evidence" value="ECO:0007669"/>
    <property type="project" value="TreeGrafter"/>
</dbReference>
<dbReference type="Proteomes" id="UP000500801">
    <property type="component" value="Chromosome"/>
</dbReference>